<dbReference type="PROSITE" id="PS00584">
    <property type="entry name" value="PFKB_KINASES_2"/>
    <property type="match status" value="1"/>
</dbReference>
<dbReference type="Proteomes" id="UP000601789">
    <property type="component" value="Unassembled WGS sequence"/>
</dbReference>
<evidence type="ECO:0000313" key="4">
    <source>
        <dbReference type="EMBL" id="MBI1619280.1"/>
    </source>
</evidence>
<evidence type="ECO:0000313" key="5">
    <source>
        <dbReference type="Proteomes" id="UP000601789"/>
    </source>
</evidence>
<feature type="domain" description="Carbohydrate kinase PfkB" evidence="3">
    <location>
        <begin position="26"/>
        <end position="291"/>
    </location>
</feature>
<organism evidence="4 5">
    <name type="scientific">Aquamicrobium zhengzhouense</name>
    <dbReference type="NCBI Taxonomy" id="2781738"/>
    <lineage>
        <taxon>Bacteria</taxon>
        <taxon>Pseudomonadati</taxon>
        <taxon>Pseudomonadota</taxon>
        <taxon>Alphaproteobacteria</taxon>
        <taxon>Hyphomicrobiales</taxon>
        <taxon>Phyllobacteriaceae</taxon>
        <taxon>Aquamicrobium</taxon>
    </lineage>
</organism>
<accession>A0ABS0S7K6</accession>
<evidence type="ECO:0000256" key="2">
    <source>
        <dbReference type="ARBA" id="ARBA00022777"/>
    </source>
</evidence>
<dbReference type="SUPFAM" id="SSF53613">
    <property type="entry name" value="Ribokinase-like"/>
    <property type="match status" value="1"/>
</dbReference>
<sequence length="317" mass="33534">MMQRPNLFGCGAAHIDRRARSFEPLRSGASNPGTLREEVGGGALNAARNAKRHGADVSLMSVRGGDMIGDLVGSSLDRWSIHDLSAVFLDRSTPSYTALLDHQGELVSAVADMALYDLAFAKQLRRRKIRDAIDAADAVLCDANMPTDALERLVQSAGERPVFAIAVSPGKVRRLEPVLPALSCLFMNRLETLALSGMSSLPQAMVALRNSGLRRGVITAGEADTIMFDDSGCYSLRPPRSDAVVDVTGAGDALAGAATAALISDCAFPEAVRRGIAASTLTIAAESCVADYDDQTFEVVLASVGAPQRFTEIGINR</sequence>
<keyword evidence="5" id="KW-1185">Reference proteome</keyword>
<dbReference type="PANTHER" id="PTHR10584">
    <property type="entry name" value="SUGAR KINASE"/>
    <property type="match status" value="1"/>
</dbReference>
<dbReference type="GO" id="GO:0016301">
    <property type="term" value="F:kinase activity"/>
    <property type="evidence" value="ECO:0007669"/>
    <property type="project" value="UniProtKB-KW"/>
</dbReference>
<dbReference type="PANTHER" id="PTHR10584:SF166">
    <property type="entry name" value="RIBOKINASE"/>
    <property type="match status" value="1"/>
</dbReference>
<evidence type="ECO:0000256" key="1">
    <source>
        <dbReference type="ARBA" id="ARBA00022679"/>
    </source>
</evidence>
<proteinExistence type="predicted"/>
<dbReference type="InterPro" id="IPR029056">
    <property type="entry name" value="Ribokinase-like"/>
</dbReference>
<dbReference type="InterPro" id="IPR002173">
    <property type="entry name" value="Carboh/pur_kinase_PfkB_CS"/>
</dbReference>
<protein>
    <submittedName>
        <fullName evidence="4">Carbohydrate kinase</fullName>
    </submittedName>
</protein>
<keyword evidence="2 4" id="KW-0418">Kinase</keyword>
<evidence type="ECO:0000259" key="3">
    <source>
        <dbReference type="Pfam" id="PF00294"/>
    </source>
</evidence>
<name>A0ABS0S7K6_9HYPH</name>
<dbReference type="Gene3D" id="3.40.1190.20">
    <property type="match status" value="1"/>
</dbReference>
<gene>
    <name evidence="4" type="ORF">IOD40_01200</name>
</gene>
<keyword evidence="1" id="KW-0808">Transferase</keyword>
<dbReference type="InterPro" id="IPR011611">
    <property type="entry name" value="PfkB_dom"/>
</dbReference>
<reference evidence="4 5" key="1">
    <citation type="submission" date="2020-10" db="EMBL/GenBank/DDBJ databases">
        <title>Aquamicrobium zhengzhouensis sp. nov., a exopolysaccharide producing bacterium isolated from farmland soil.</title>
        <authorList>
            <person name="Wang X."/>
        </authorList>
    </citation>
    <scope>NUCLEOTIDE SEQUENCE [LARGE SCALE GENOMIC DNA]</scope>
    <source>
        <strain evidence="5">cd-1</strain>
    </source>
</reference>
<comment type="caution">
    <text evidence="4">The sequence shown here is derived from an EMBL/GenBank/DDBJ whole genome shotgun (WGS) entry which is preliminary data.</text>
</comment>
<dbReference type="EMBL" id="JADGMQ010000001">
    <property type="protein sequence ID" value="MBI1619280.1"/>
    <property type="molecule type" value="Genomic_DNA"/>
</dbReference>
<dbReference type="Pfam" id="PF00294">
    <property type="entry name" value="PfkB"/>
    <property type="match status" value="1"/>
</dbReference>